<name>A0AAJ7L319_9ACAR</name>
<evidence type="ECO:0000256" key="1">
    <source>
        <dbReference type="ARBA" id="ARBA00008839"/>
    </source>
</evidence>
<reference evidence="4" key="1">
    <citation type="submission" date="2025-08" db="UniProtKB">
        <authorList>
            <consortium name="RefSeq"/>
        </authorList>
    </citation>
    <scope>IDENTIFICATION</scope>
</reference>
<dbReference type="GO" id="GO:0060090">
    <property type="term" value="F:molecular adaptor activity"/>
    <property type="evidence" value="ECO:0007669"/>
    <property type="project" value="TreeGrafter"/>
</dbReference>
<dbReference type="Pfam" id="PF03359">
    <property type="entry name" value="GKAP"/>
    <property type="match status" value="1"/>
</dbReference>
<dbReference type="PANTHER" id="PTHR12353:SF31">
    <property type="entry name" value="LD44824P"/>
    <property type="match status" value="1"/>
</dbReference>
<keyword evidence="3" id="KW-1185">Reference proteome</keyword>
<proteinExistence type="inferred from homology"/>
<dbReference type="Proteomes" id="UP000694867">
    <property type="component" value="Unplaced"/>
</dbReference>
<evidence type="ECO:0000313" key="3">
    <source>
        <dbReference type="Proteomes" id="UP000694867"/>
    </source>
</evidence>
<dbReference type="GO" id="GO:0023052">
    <property type="term" value="P:signaling"/>
    <property type="evidence" value="ECO:0007669"/>
    <property type="project" value="InterPro"/>
</dbReference>
<accession>A0AAJ7L319</accession>
<dbReference type="PANTHER" id="PTHR12353">
    <property type="entry name" value="DISKS LARGE-ASSOCIATED PROTEIN DAP SAP90/PSD-95-ASSOCIATED PROTEIN"/>
    <property type="match status" value="1"/>
</dbReference>
<dbReference type="KEGG" id="goe:100908684"/>
<dbReference type="GO" id="GO:0099572">
    <property type="term" value="C:postsynaptic specialization"/>
    <property type="evidence" value="ECO:0007669"/>
    <property type="project" value="TreeGrafter"/>
</dbReference>
<protein>
    <submittedName>
        <fullName evidence="4">Disks large-associated protein 1</fullName>
    </submittedName>
</protein>
<dbReference type="GeneID" id="100908684"/>
<dbReference type="AlphaFoldDB" id="A0AAJ7L319"/>
<evidence type="ECO:0000256" key="2">
    <source>
        <dbReference type="SAM" id="MobiDB-lite"/>
    </source>
</evidence>
<organism evidence="3 4">
    <name type="scientific">Galendromus occidentalis</name>
    <name type="common">western predatory mite</name>
    <dbReference type="NCBI Taxonomy" id="34638"/>
    <lineage>
        <taxon>Eukaryota</taxon>
        <taxon>Metazoa</taxon>
        <taxon>Ecdysozoa</taxon>
        <taxon>Arthropoda</taxon>
        <taxon>Chelicerata</taxon>
        <taxon>Arachnida</taxon>
        <taxon>Acari</taxon>
        <taxon>Parasitiformes</taxon>
        <taxon>Mesostigmata</taxon>
        <taxon>Gamasina</taxon>
        <taxon>Phytoseioidea</taxon>
        <taxon>Phytoseiidae</taxon>
        <taxon>Typhlodrominae</taxon>
        <taxon>Galendromus</taxon>
    </lineage>
</organism>
<dbReference type="RefSeq" id="XP_018494258.1">
    <property type="nucleotide sequence ID" value="XM_018638742.1"/>
</dbReference>
<dbReference type="GO" id="GO:0098978">
    <property type="term" value="C:glutamatergic synapse"/>
    <property type="evidence" value="ECO:0007669"/>
    <property type="project" value="TreeGrafter"/>
</dbReference>
<feature type="compositionally biased region" description="Basic and acidic residues" evidence="2">
    <location>
        <begin position="150"/>
        <end position="166"/>
    </location>
</feature>
<feature type="compositionally biased region" description="Basic and acidic residues" evidence="2">
    <location>
        <begin position="118"/>
        <end position="133"/>
    </location>
</feature>
<gene>
    <name evidence="4" type="primary">LOC100908684</name>
</gene>
<evidence type="ECO:0000313" key="4">
    <source>
        <dbReference type="RefSeq" id="XP_018494258.1"/>
    </source>
</evidence>
<sequence>MTPGHEFLVKLETAEAEIRARSEKINHLQTALPEDNREDISSRIDMAVGSGALLLKGKCKQFRELCLKNIAEAGAVKDKESSAQFPTTEADLEGFWDMISLPIQKVMESFTAIERLKENGWREPEENTSDTKKTTKSAVQKKKPLASKNDAVESNKHNEEARRRLMEFKKAIKNRQERELAPKDPLIIE</sequence>
<feature type="region of interest" description="Disordered" evidence="2">
    <location>
        <begin position="118"/>
        <end position="166"/>
    </location>
</feature>
<dbReference type="InterPro" id="IPR005026">
    <property type="entry name" value="SAPAP"/>
</dbReference>
<comment type="similarity">
    <text evidence="1">Belongs to the SAPAP family.</text>
</comment>